<feature type="region of interest" description="Disordered" evidence="1">
    <location>
        <begin position="1"/>
        <end position="22"/>
    </location>
</feature>
<reference evidence="2" key="1">
    <citation type="submission" date="2020-02" db="EMBL/GenBank/DDBJ databases">
        <authorList>
            <person name="Meier V. D."/>
        </authorList>
    </citation>
    <scope>NUCLEOTIDE SEQUENCE</scope>
    <source>
        <strain evidence="2">AVDCRST_MAG84</strain>
    </source>
</reference>
<accession>A0A6J4NN73</accession>
<organism evidence="2">
    <name type="scientific">uncultured Microcoleus sp</name>
    <dbReference type="NCBI Taxonomy" id="259945"/>
    <lineage>
        <taxon>Bacteria</taxon>
        <taxon>Bacillati</taxon>
        <taxon>Cyanobacteriota</taxon>
        <taxon>Cyanophyceae</taxon>
        <taxon>Oscillatoriophycideae</taxon>
        <taxon>Oscillatoriales</taxon>
        <taxon>Microcoleaceae</taxon>
        <taxon>Microcoleus</taxon>
        <taxon>environmental samples</taxon>
    </lineage>
</organism>
<evidence type="ECO:0000313" key="2">
    <source>
        <dbReference type="EMBL" id="CAA9389934.1"/>
    </source>
</evidence>
<gene>
    <name evidence="2" type="ORF">AVDCRST_MAG84-5541</name>
</gene>
<name>A0A6J4NN73_9CYAN</name>
<dbReference type="EMBL" id="CADCTZ010001304">
    <property type="protein sequence ID" value="CAA9389934.1"/>
    <property type="molecule type" value="Genomic_DNA"/>
</dbReference>
<sequence length="47" mass="5385">MLQLTAERAGNPRRSTWGGTGLRFGERFCQRQQSKDLRFTPQMNLGS</sequence>
<evidence type="ECO:0000256" key="1">
    <source>
        <dbReference type="SAM" id="MobiDB-lite"/>
    </source>
</evidence>
<proteinExistence type="predicted"/>
<dbReference type="AlphaFoldDB" id="A0A6J4NN73"/>
<protein>
    <submittedName>
        <fullName evidence="2">Uncharacterized protein</fullName>
    </submittedName>
</protein>